<evidence type="ECO:0000313" key="1">
    <source>
        <dbReference type="EMBL" id="EEJ71246.1"/>
    </source>
</evidence>
<reference evidence="1 2" key="1">
    <citation type="submission" date="2009-01" db="EMBL/GenBank/DDBJ databases">
        <authorList>
            <person name="Qin X."/>
            <person name="Bachman B."/>
            <person name="Battles P."/>
            <person name="Bell A."/>
            <person name="Bess C."/>
            <person name="Bickham C."/>
            <person name="Chaboub L."/>
            <person name="Chen D."/>
            <person name="Coyle M."/>
            <person name="Deiros D.R."/>
            <person name="Dinh H."/>
            <person name="Forbes L."/>
            <person name="Fowler G."/>
            <person name="Francisco L."/>
            <person name="Fu Q."/>
            <person name="Gubbala S."/>
            <person name="Hale W."/>
            <person name="Han Y."/>
            <person name="Hemphill L."/>
            <person name="Highlander S.K."/>
            <person name="Hirani K."/>
            <person name="Hogues M."/>
            <person name="Jackson L."/>
            <person name="Jakkamsetti A."/>
            <person name="Javaid M."/>
            <person name="Jiang H."/>
            <person name="Korchina V."/>
            <person name="Kovar C."/>
            <person name="Lara F."/>
            <person name="Lee S."/>
            <person name="Mata R."/>
            <person name="Mathew T."/>
            <person name="Moen C."/>
            <person name="Morales K."/>
            <person name="Munidasa M."/>
            <person name="Nazareth L."/>
            <person name="Ngo R."/>
            <person name="Nguyen L."/>
            <person name="Okwuonu G."/>
            <person name="Ongeri F."/>
            <person name="Patil S."/>
            <person name="Petrosino J."/>
            <person name="Pham C."/>
            <person name="Pham P."/>
            <person name="Pu L.-L."/>
            <person name="Puazo M."/>
            <person name="Raj R."/>
            <person name="Reid J."/>
            <person name="Rouhana J."/>
            <person name="Saada N."/>
            <person name="Shang Y."/>
            <person name="Simmons D."/>
            <person name="Thornton R."/>
            <person name="Warren J."/>
            <person name="Weissenberger G."/>
            <person name="Zhang J."/>
            <person name="Zhang L."/>
            <person name="Zhou C."/>
            <person name="Zhu D."/>
            <person name="Muzny D."/>
            <person name="Worley K."/>
            <person name="Gibbs R."/>
        </authorList>
    </citation>
    <scope>NUCLEOTIDE SEQUENCE [LARGE SCALE GENOMIC DNA]</scope>
    <source>
        <strain evidence="1 2">DSM 16047</strain>
    </source>
</reference>
<dbReference type="EMBL" id="ACGU01000104">
    <property type="protein sequence ID" value="EEJ71246.1"/>
    <property type="molecule type" value="Genomic_DNA"/>
</dbReference>
<dbReference type="AlphaFoldDB" id="C2EQE2"/>
<accession>C2EQE2</accession>
<comment type="caution">
    <text evidence="1">The sequence shown here is derived from an EMBL/GenBank/DDBJ whole genome shotgun (WGS) entry which is preliminary data.</text>
</comment>
<sequence>MLTHNFELVAHSEIEWLSASKVKELNWAPADAPLVEELARTNLKDIKF</sequence>
<name>C2EQE2_9LACO</name>
<dbReference type="STRING" id="525365.HMPREF0548_1888"/>
<proteinExistence type="predicted"/>
<gene>
    <name evidence="1" type="ORF">HMPREF0548_1888</name>
</gene>
<protein>
    <submittedName>
        <fullName evidence="1">Uncharacterized protein</fullName>
    </submittedName>
</protein>
<dbReference type="Proteomes" id="UP000005583">
    <property type="component" value="Unassembled WGS sequence"/>
</dbReference>
<organism evidence="1 2">
    <name type="scientific">Lactobacillus ultunensis DSM 16047</name>
    <dbReference type="NCBI Taxonomy" id="525365"/>
    <lineage>
        <taxon>Bacteria</taxon>
        <taxon>Bacillati</taxon>
        <taxon>Bacillota</taxon>
        <taxon>Bacilli</taxon>
        <taxon>Lactobacillales</taxon>
        <taxon>Lactobacillaceae</taxon>
        <taxon>Lactobacillus</taxon>
    </lineage>
</organism>
<evidence type="ECO:0000313" key="2">
    <source>
        <dbReference type="Proteomes" id="UP000005583"/>
    </source>
</evidence>
<dbReference type="HOGENOM" id="CLU_3154319_0_0_9"/>
<keyword evidence="2" id="KW-1185">Reference proteome</keyword>